<feature type="repeat" description="ANK" evidence="3">
    <location>
        <begin position="381"/>
        <end position="413"/>
    </location>
</feature>
<dbReference type="InterPro" id="IPR002110">
    <property type="entry name" value="Ankyrin_rpt"/>
</dbReference>
<accession>A0AAD5WNK0</accession>
<dbReference type="SUPFAM" id="SSF48403">
    <property type="entry name" value="Ankyrin repeat"/>
    <property type="match status" value="3"/>
</dbReference>
<keyword evidence="1" id="KW-0677">Repeat</keyword>
<dbReference type="Gene3D" id="1.25.40.20">
    <property type="entry name" value="Ankyrin repeat-containing domain"/>
    <property type="match status" value="3"/>
</dbReference>
<dbReference type="Pfam" id="PF12796">
    <property type="entry name" value="Ank_2"/>
    <property type="match status" value="3"/>
</dbReference>
<feature type="repeat" description="ANK" evidence="3">
    <location>
        <begin position="705"/>
        <end position="737"/>
    </location>
</feature>
<feature type="repeat" description="ANK" evidence="3">
    <location>
        <begin position="414"/>
        <end position="446"/>
    </location>
</feature>
<feature type="repeat" description="ANK" evidence="3">
    <location>
        <begin position="855"/>
        <end position="887"/>
    </location>
</feature>
<dbReference type="Pfam" id="PF00023">
    <property type="entry name" value="Ank"/>
    <property type="match status" value="1"/>
</dbReference>
<dbReference type="SMART" id="SM00248">
    <property type="entry name" value="ANK"/>
    <property type="match status" value="13"/>
</dbReference>
<evidence type="ECO:0000313" key="6">
    <source>
        <dbReference type="EMBL" id="KAJ2895197.1"/>
    </source>
</evidence>
<name>A0AAD5WNK0_9PEZI</name>
<evidence type="ECO:0000256" key="4">
    <source>
        <dbReference type="SAM" id="MobiDB-lite"/>
    </source>
</evidence>
<feature type="repeat" description="ANK" evidence="3">
    <location>
        <begin position="926"/>
        <end position="958"/>
    </location>
</feature>
<dbReference type="PANTHER" id="PTHR24198">
    <property type="entry name" value="ANKYRIN REPEAT AND PROTEIN KINASE DOMAIN-CONTAINING PROTEIN"/>
    <property type="match status" value="1"/>
</dbReference>
<reference evidence="6" key="1">
    <citation type="submission" date="2022-07" db="EMBL/GenBank/DDBJ databases">
        <title>Draft genome sequence of Zalerion maritima ATCC 34329, a (micro)plastics degrading marine fungus.</title>
        <authorList>
            <person name="Paco A."/>
            <person name="Goncalves M.F.M."/>
            <person name="Rocha-Santos T.A.P."/>
            <person name="Alves A."/>
        </authorList>
    </citation>
    <scope>NUCLEOTIDE SEQUENCE</scope>
    <source>
        <strain evidence="6">ATCC 34329</strain>
    </source>
</reference>
<feature type="domain" description="Clr5" evidence="5">
    <location>
        <begin position="3"/>
        <end position="42"/>
    </location>
</feature>
<feature type="repeat" description="ANK" evidence="3">
    <location>
        <begin position="891"/>
        <end position="923"/>
    </location>
</feature>
<evidence type="ECO:0000313" key="7">
    <source>
        <dbReference type="Proteomes" id="UP001201980"/>
    </source>
</evidence>
<dbReference type="InterPro" id="IPR025676">
    <property type="entry name" value="Clr5_dom"/>
</dbReference>
<evidence type="ECO:0000256" key="3">
    <source>
        <dbReference type="PROSITE-ProRule" id="PRU00023"/>
    </source>
</evidence>
<dbReference type="Pfam" id="PF14420">
    <property type="entry name" value="Clr5"/>
    <property type="match status" value="1"/>
</dbReference>
<dbReference type="PANTHER" id="PTHR24198:SF165">
    <property type="entry name" value="ANKYRIN REPEAT-CONTAINING PROTEIN-RELATED"/>
    <property type="match status" value="1"/>
</dbReference>
<evidence type="ECO:0000259" key="5">
    <source>
        <dbReference type="Pfam" id="PF14420"/>
    </source>
</evidence>
<feature type="repeat" description="ANK" evidence="3">
    <location>
        <begin position="821"/>
        <end position="853"/>
    </location>
</feature>
<evidence type="ECO:0000256" key="2">
    <source>
        <dbReference type="ARBA" id="ARBA00023043"/>
    </source>
</evidence>
<proteinExistence type="predicted"/>
<dbReference type="PROSITE" id="PS50088">
    <property type="entry name" value="ANK_REPEAT"/>
    <property type="match status" value="8"/>
</dbReference>
<gene>
    <name evidence="6" type="ORF">MKZ38_006776</name>
</gene>
<feature type="repeat" description="ANK" evidence="3">
    <location>
        <begin position="264"/>
        <end position="296"/>
    </location>
</feature>
<feature type="region of interest" description="Disordered" evidence="4">
    <location>
        <begin position="97"/>
        <end position="153"/>
    </location>
</feature>
<dbReference type="AlphaFoldDB" id="A0AAD5WNK0"/>
<keyword evidence="2 3" id="KW-0040">ANK repeat</keyword>
<dbReference type="PROSITE" id="PS50297">
    <property type="entry name" value="ANK_REP_REGION"/>
    <property type="match status" value="6"/>
</dbReference>
<dbReference type="PRINTS" id="PR01415">
    <property type="entry name" value="ANKYRIN"/>
</dbReference>
<keyword evidence="7" id="KW-1185">Reference proteome</keyword>
<sequence>MQHLFLNPSNTYQDIVDRMKEDHGFDATKSQYEARFKEWGWSRNKRKKDLVAVLYHDGKRRKAGKESEVYVHGEVMSQEKFENARRRYGIGLEIRRFRPEPSPDLPDGYSIRTPSPSPRSPSHSLSQLLAFPSLDSNPGSSRTPSPSPASASLSIHVRNPGVTIPGNATSMVDVDVTNLPSYLFERELMSSFAFGKLLSPLQFIPRPDDPVSIATMDMFADYSEEAFNENYSYNDYGTVALTGGHQDLEATSPPQNVSNSRNFYWGTALEWAVWNGQYGMLQTLLDYGADVDVGLDHLTQRVWELTCKVQPRHIEATITFAERVAPLANSEDVREFWLALLFYGTSADDVSLVQRILNKEGNSTLVNLQHTNIQLRSLRENGTTLLKEAVERDHLQLVELLLSKGADVDRPRYSGSTYLQAAAKNGNIPMALIFLRYGAQVNTMACPCEEMTALQAAAWSGSPEMQKFGATQLYRQQPGSAFCLTIYYYICPEQAVKAIRTTCLLSESRCEVLDILIEAGASTAPSPSLATRDSELFDQALHESIASAHYELVELLIEVGDVNKSLRASPRRCDYYIHLGHSGPDYKAPPCHCLNHTVLQEVIATAESAGIPDLIPRLINAGADVNPAGDFIYCSCLQIAIDNRHSEVTQFLLKRGAKPSRSSIVSAIHMNDVEVIRMLLNAGADPSEPGSVWVNDNVWGGRNLQTVTPLQLACSYGSAGVVKLLLDEGAIVDHWTDDEDFDSPLTKAMTTTSPLEIAQMVPPAGACVNRRGSSRNHPTPLQAAIRCIHQGEPSAPKEGTHCVVRFLLERGADVNAPPPPSGSTALQYAVENQDSNLVRLLLERGADVNAPLSATGRTPLQYAIWDGNKQLVNFLLEKGADVNAKPGHTHNEETAITLAAEIGHGDFVQLLLEKGAEVNSTADKTSGSRSLQAAAAKGFLGIARKLLAAGADPHARGNDVSYHSRPLQRAAESGHLDMCMLLIDAMEEGPAYDDWYEAVKLASDKDHNAIARMIGSQCPKVEETWWSSKENYETWGVRRRKNRDRRVRGLAEESSFAIGSWASLVVFCPHSG</sequence>
<evidence type="ECO:0000256" key="1">
    <source>
        <dbReference type="ARBA" id="ARBA00022737"/>
    </source>
</evidence>
<protein>
    <submittedName>
        <fullName evidence="6">Ankyrin repeat-containing domain protein</fullName>
    </submittedName>
</protein>
<dbReference type="InterPro" id="IPR036770">
    <property type="entry name" value="Ankyrin_rpt-contain_sf"/>
</dbReference>
<organism evidence="6 7">
    <name type="scientific">Zalerion maritima</name>
    <dbReference type="NCBI Taxonomy" id="339359"/>
    <lineage>
        <taxon>Eukaryota</taxon>
        <taxon>Fungi</taxon>
        <taxon>Dikarya</taxon>
        <taxon>Ascomycota</taxon>
        <taxon>Pezizomycotina</taxon>
        <taxon>Sordariomycetes</taxon>
        <taxon>Lulworthiomycetidae</taxon>
        <taxon>Lulworthiales</taxon>
        <taxon>Lulworthiaceae</taxon>
        <taxon>Zalerion</taxon>
    </lineage>
</organism>
<dbReference type="EMBL" id="JAKWBI020000419">
    <property type="protein sequence ID" value="KAJ2895197.1"/>
    <property type="molecule type" value="Genomic_DNA"/>
</dbReference>
<feature type="compositionally biased region" description="Low complexity" evidence="4">
    <location>
        <begin position="136"/>
        <end position="153"/>
    </location>
</feature>
<dbReference type="Proteomes" id="UP001201980">
    <property type="component" value="Unassembled WGS sequence"/>
</dbReference>
<comment type="caution">
    <text evidence="6">The sequence shown here is derived from an EMBL/GenBank/DDBJ whole genome shotgun (WGS) entry which is preliminary data.</text>
</comment>